<keyword evidence="1" id="KW-0479">Metal-binding</keyword>
<feature type="domain" description="BED-type" evidence="5">
    <location>
        <begin position="4"/>
        <end position="56"/>
    </location>
</feature>
<comment type="caution">
    <text evidence="6">The sequence shown here is derived from an EMBL/GenBank/DDBJ whole genome shotgun (WGS) entry which is preliminary data.</text>
</comment>
<evidence type="ECO:0000256" key="2">
    <source>
        <dbReference type="ARBA" id="ARBA00022771"/>
    </source>
</evidence>
<organism evidence="6 7">
    <name type="scientific">Elysia crispata</name>
    <name type="common">lettuce slug</name>
    <dbReference type="NCBI Taxonomy" id="231223"/>
    <lineage>
        <taxon>Eukaryota</taxon>
        <taxon>Metazoa</taxon>
        <taxon>Spiralia</taxon>
        <taxon>Lophotrochozoa</taxon>
        <taxon>Mollusca</taxon>
        <taxon>Gastropoda</taxon>
        <taxon>Heterobranchia</taxon>
        <taxon>Euthyneura</taxon>
        <taxon>Panpulmonata</taxon>
        <taxon>Sacoglossa</taxon>
        <taxon>Placobranchoidea</taxon>
        <taxon>Plakobranchidae</taxon>
        <taxon>Elysia</taxon>
    </lineage>
</organism>
<dbReference type="PROSITE" id="PS50808">
    <property type="entry name" value="ZF_BED"/>
    <property type="match status" value="1"/>
</dbReference>
<evidence type="ECO:0000259" key="5">
    <source>
        <dbReference type="PROSITE" id="PS50808"/>
    </source>
</evidence>
<evidence type="ECO:0000256" key="4">
    <source>
        <dbReference type="PROSITE-ProRule" id="PRU00027"/>
    </source>
</evidence>
<dbReference type="Pfam" id="PF02892">
    <property type="entry name" value="zf-BED"/>
    <property type="match status" value="1"/>
</dbReference>
<sequence length="190" mass="21834">MASSNKSICWKLVTMKSESKSAVCDICQASLSYNKGSTNNLLRHLKSRHPFELAQSAYQTAFSQPEKLKQDVETSKNSTYDMLGSVLHQHQQVTSALSLSKKKHLDVSDAEIELLEAARQTLQPFYDWPQLNYLQSVPHRHKTYCRLQLKITHLRENGFTNTLFPAELEMRREGNPLKWWKDLASSLPKL</sequence>
<proteinExistence type="predicted"/>
<dbReference type="SUPFAM" id="SSF57667">
    <property type="entry name" value="beta-beta-alpha zinc fingers"/>
    <property type="match status" value="1"/>
</dbReference>
<dbReference type="GO" id="GO:0008270">
    <property type="term" value="F:zinc ion binding"/>
    <property type="evidence" value="ECO:0007669"/>
    <property type="project" value="UniProtKB-KW"/>
</dbReference>
<reference evidence="6" key="1">
    <citation type="journal article" date="2023" name="G3 (Bethesda)">
        <title>A reference genome for the long-term kleptoplast-retaining sea slug Elysia crispata morphotype clarki.</title>
        <authorList>
            <person name="Eastman K.E."/>
            <person name="Pendleton A.L."/>
            <person name="Shaikh M.A."/>
            <person name="Suttiyut T."/>
            <person name="Ogas R."/>
            <person name="Tomko P."/>
            <person name="Gavelis G."/>
            <person name="Widhalm J.R."/>
            <person name="Wisecaver J.H."/>
        </authorList>
    </citation>
    <scope>NUCLEOTIDE SEQUENCE</scope>
    <source>
        <strain evidence="6">ECLA1</strain>
    </source>
</reference>
<name>A0AAE1DWG6_9GAST</name>
<dbReference type="InterPro" id="IPR036236">
    <property type="entry name" value="Znf_C2H2_sf"/>
</dbReference>
<dbReference type="SMART" id="SM00614">
    <property type="entry name" value="ZnF_BED"/>
    <property type="match status" value="1"/>
</dbReference>
<dbReference type="Proteomes" id="UP001283361">
    <property type="component" value="Unassembled WGS sequence"/>
</dbReference>
<evidence type="ECO:0000256" key="1">
    <source>
        <dbReference type="ARBA" id="ARBA00022723"/>
    </source>
</evidence>
<protein>
    <recommendedName>
        <fullName evidence="5">BED-type domain-containing protein</fullName>
    </recommendedName>
</protein>
<keyword evidence="3" id="KW-0862">Zinc</keyword>
<dbReference type="AlphaFoldDB" id="A0AAE1DWG6"/>
<keyword evidence="7" id="KW-1185">Reference proteome</keyword>
<dbReference type="GO" id="GO:0003677">
    <property type="term" value="F:DNA binding"/>
    <property type="evidence" value="ECO:0007669"/>
    <property type="project" value="InterPro"/>
</dbReference>
<dbReference type="InterPro" id="IPR003656">
    <property type="entry name" value="Znf_BED"/>
</dbReference>
<evidence type="ECO:0000256" key="3">
    <source>
        <dbReference type="ARBA" id="ARBA00022833"/>
    </source>
</evidence>
<keyword evidence="2 4" id="KW-0863">Zinc-finger</keyword>
<gene>
    <name evidence="6" type="ORF">RRG08_025269</name>
</gene>
<evidence type="ECO:0000313" key="7">
    <source>
        <dbReference type="Proteomes" id="UP001283361"/>
    </source>
</evidence>
<accession>A0AAE1DWG6</accession>
<evidence type="ECO:0000313" key="6">
    <source>
        <dbReference type="EMBL" id="KAK3784078.1"/>
    </source>
</evidence>
<dbReference type="EMBL" id="JAWDGP010002313">
    <property type="protein sequence ID" value="KAK3784078.1"/>
    <property type="molecule type" value="Genomic_DNA"/>
</dbReference>